<dbReference type="InterPro" id="IPR001387">
    <property type="entry name" value="Cro/C1-type_HTH"/>
</dbReference>
<dbReference type="SMART" id="SM00530">
    <property type="entry name" value="HTH_XRE"/>
    <property type="match status" value="1"/>
</dbReference>
<dbReference type="Gene3D" id="1.10.260.40">
    <property type="entry name" value="lambda repressor-like DNA-binding domains"/>
    <property type="match status" value="1"/>
</dbReference>
<dbReference type="Proteomes" id="UP000189966">
    <property type="component" value="Unassembled WGS sequence"/>
</dbReference>
<evidence type="ECO:0000313" key="3">
    <source>
        <dbReference type="Proteomes" id="UP000189966"/>
    </source>
</evidence>
<dbReference type="GO" id="GO:0003677">
    <property type="term" value="F:DNA binding"/>
    <property type="evidence" value="ECO:0007669"/>
    <property type="project" value="InterPro"/>
</dbReference>
<dbReference type="RefSeq" id="WP_080157297.1">
    <property type="nucleotide sequence ID" value="NZ_CP175534.1"/>
</dbReference>
<evidence type="ECO:0000259" key="1">
    <source>
        <dbReference type="PROSITE" id="PS50943"/>
    </source>
</evidence>
<proteinExistence type="predicted"/>
<sequence length="103" mass="12036">MHNNIKTARIVSKISQLEMSELLNISRQSYIDIENGTRVPRSDILFNISLITKKNITFFYNECHPNQLDTLIFLFQGKTDIEKAHYIELLELLIEQNKNNPLS</sequence>
<feature type="domain" description="HTH cro/C1-type" evidence="1">
    <location>
        <begin position="5"/>
        <end position="59"/>
    </location>
</feature>
<gene>
    <name evidence="2" type="ORF">CZ809_01909</name>
</gene>
<dbReference type="InterPro" id="IPR010982">
    <property type="entry name" value="Lambda_DNA-bd_dom_sf"/>
</dbReference>
<dbReference type="PROSITE" id="PS50943">
    <property type="entry name" value="HTH_CROC1"/>
    <property type="match status" value="1"/>
</dbReference>
<protein>
    <submittedName>
        <fullName evidence="2">Helix-turn-helix domain protein</fullName>
    </submittedName>
</protein>
<accession>A0A1T5I034</accession>
<dbReference type="SUPFAM" id="SSF47413">
    <property type="entry name" value="lambda repressor-like DNA-binding domains"/>
    <property type="match status" value="1"/>
</dbReference>
<organism evidence="2 3">
    <name type="scientific">Photobacterium piscicola</name>
    <dbReference type="NCBI Taxonomy" id="1378299"/>
    <lineage>
        <taxon>Bacteria</taxon>
        <taxon>Pseudomonadati</taxon>
        <taxon>Pseudomonadota</taxon>
        <taxon>Gammaproteobacteria</taxon>
        <taxon>Vibrionales</taxon>
        <taxon>Vibrionaceae</taxon>
        <taxon>Photobacterium</taxon>
    </lineage>
</organism>
<dbReference type="Pfam" id="PF01381">
    <property type="entry name" value="HTH_3"/>
    <property type="match status" value="1"/>
</dbReference>
<dbReference type="CDD" id="cd00093">
    <property type="entry name" value="HTH_XRE"/>
    <property type="match status" value="1"/>
</dbReference>
<evidence type="ECO:0000313" key="2">
    <source>
        <dbReference type="EMBL" id="SKC32393.1"/>
    </source>
</evidence>
<reference evidence="2 3" key="1">
    <citation type="submission" date="2017-02" db="EMBL/GenBank/DDBJ databases">
        <authorList>
            <person name="Peterson S.W."/>
        </authorList>
    </citation>
    <scope>NUCLEOTIDE SEQUENCE [LARGE SCALE GENOMIC DNA]</scope>
    <source>
        <strain evidence="3">type strain: NCCB 100098</strain>
    </source>
</reference>
<name>A0A1T5I034_9GAMM</name>
<dbReference type="AlphaFoldDB" id="A0A1T5I034"/>
<dbReference type="EMBL" id="FUZI01000003">
    <property type="protein sequence ID" value="SKC32393.1"/>
    <property type="molecule type" value="Genomic_DNA"/>
</dbReference>
<dbReference type="OrthoDB" id="5827868at2"/>